<name>M3Q1C2_HELPX</name>
<feature type="transmembrane region" description="Helical" evidence="1">
    <location>
        <begin position="154"/>
        <end position="176"/>
    </location>
</feature>
<gene>
    <name evidence="2" type="ORF">HMPREF1418_00254</name>
</gene>
<reference evidence="2 3" key="1">
    <citation type="submission" date="2012-11" db="EMBL/GenBank/DDBJ databases">
        <authorList>
            <person name="Weinstock G."/>
            <person name="Sodergren E."/>
            <person name="Lobos E.A."/>
            <person name="Fulton L."/>
            <person name="Fulton R."/>
            <person name="Courtney L."/>
            <person name="Fronick C."/>
            <person name="O'Laughlin M."/>
            <person name="Godfrey J."/>
            <person name="Wilson R.M."/>
            <person name="Miner T."/>
            <person name="Farmer C."/>
            <person name="Delehaunty K."/>
            <person name="Cordes M."/>
            <person name="Minx P."/>
            <person name="Tomlinson C."/>
            <person name="Chen J."/>
            <person name="Wollam A."/>
            <person name="Pepin K.H."/>
            <person name="Bhonagiri V."/>
            <person name="Zhang X."/>
            <person name="Suruliraj S."/>
            <person name="Antonio M."/>
            <person name="Secka O."/>
            <person name="Thomas J."/>
            <person name="Warren W."/>
            <person name="Mitreva M."/>
            <person name="Mardis E.R."/>
            <person name="Wilson R.K."/>
        </authorList>
    </citation>
    <scope>NUCLEOTIDE SEQUENCE [LARGE SCALE GENOMIC DNA]</scope>
    <source>
        <strain evidence="2 3">GAM260BSi</strain>
    </source>
</reference>
<comment type="caution">
    <text evidence="2">The sequence shown here is derived from an EMBL/GenBank/DDBJ whole genome shotgun (WGS) entry which is preliminary data.</text>
</comment>
<dbReference type="Proteomes" id="UP000012023">
    <property type="component" value="Unassembled WGS sequence"/>
</dbReference>
<evidence type="ECO:0000313" key="2">
    <source>
        <dbReference type="EMBL" id="EMH25425.1"/>
    </source>
</evidence>
<sequence length="180" mass="20387">MSQGDEKKGNNMDTTKENLNGSKNRLSDWEYQWAVALVYTICISINARIFYDMDGSASDSIFDPKNSYYMWLVGLIAALLSNLLFDPRGRDCYKSLQVGYPKFLKAIFKARFFGAFYNAVLGARLRDFYVMLLTMPFIAAIHEISAYCGHPSNFLIEGLVMLGFLVCFGICSRLCAKLGW</sequence>
<keyword evidence="1" id="KW-0812">Transmembrane</keyword>
<keyword evidence="1" id="KW-0472">Membrane</keyword>
<evidence type="ECO:0000313" key="3">
    <source>
        <dbReference type="Proteomes" id="UP000012023"/>
    </source>
</evidence>
<protein>
    <submittedName>
        <fullName evidence="2">Uncharacterized protein</fullName>
    </submittedName>
</protein>
<feature type="transmembrane region" description="Helical" evidence="1">
    <location>
        <begin position="33"/>
        <end position="51"/>
    </location>
</feature>
<dbReference type="EMBL" id="APDV01000011">
    <property type="protein sequence ID" value="EMH25425.1"/>
    <property type="molecule type" value="Genomic_DNA"/>
</dbReference>
<keyword evidence="1" id="KW-1133">Transmembrane helix</keyword>
<organism evidence="2 3">
    <name type="scientific">Helicobacter pylori GAM260BSi</name>
    <dbReference type="NCBI Taxonomy" id="1159046"/>
    <lineage>
        <taxon>Bacteria</taxon>
        <taxon>Pseudomonadati</taxon>
        <taxon>Campylobacterota</taxon>
        <taxon>Epsilonproteobacteria</taxon>
        <taxon>Campylobacterales</taxon>
        <taxon>Helicobacteraceae</taxon>
        <taxon>Helicobacter</taxon>
    </lineage>
</organism>
<dbReference type="AlphaFoldDB" id="M3Q1C2"/>
<dbReference type="HOGENOM" id="CLU_139697_0_0_7"/>
<evidence type="ECO:0000256" key="1">
    <source>
        <dbReference type="SAM" id="Phobius"/>
    </source>
</evidence>
<feature type="transmembrane region" description="Helical" evidence="1">
    <location>
        <begin position="128"/>
        <end position="148"/>
    </location>
</feature>
<accession>M3Q1C2</accession>
<proteinExistence type="predicted"/>
<dbReference type="PATRIC" id="fig|1159046.3.peg.240"/>
<feature type="transmembrane region" description="Helical" evidence="1">
    <location>
        <begin position="67"/>
        <end position="85"/>
    </location>
</feature>